<dbReference type="PANTHER" id="PTHR43420">
    <property type="entry name" value="ACETYLTRANSFERASE"/>
    <property type="match status" value="1"/>
</dbReference>
<dbReference type="Proteomes" id="UP000435187">
    <property type="component" value="Unassembled WGS sequence"/>
</dbReference>
<name>A0A6N7R535_9BACI</name>
<evidence type="ECO:0000313" key="4">
    <source>
        <dbReference type="EMBL" id="MRI68306.1"/>
    </source>
</evidence>
<evidence type="ECO:0000259" key="3">
    <source>
        <dbReference type="PROSITE" id="PS51186"/>
    </source>
</evidence>
<dbReference type="InterPro" id="IPR016181">
    <property type="entry name" value="Acyl_CoA_acyltransferase"/>
</dbReference>
<dbReference type="SUPFAM" id="SSF55729">
    <property type="entry name" value="Acyl-CoA N-acyltransferases (Nat)"/>
    <property type="match status" value="1"/>
</dbReference>
<dbReference type="EMBL" id="WJEE01000059">
    <property type="protein sequence ID" value="MRI68306.1"/>
    <property type="molecule type" value="Genomic_DNA"/>
</dbReference>
<dbReference type="GO" id="GO:0016747">
    <property type="term" value="F:acyltransferase activity, transferring groups other than amino-acyl groups"/>
    <property type="evidence" value="ECO:0007669"/>
    <property type="project" value="InterPro"/>
</dbReference>
<dbReference type="Gene3D" id="3.40.630.30">
    <property type="match status" value="1"/>
</dbReference>
<dbReference type="Pfam" id="PF14066">
    <property type="entry name" value="DUF4256"/>
    <property type="match status" value="1"/>
</dbReference>
<keyword evidence="1 4" id="KW-0808">Transferase</keyword>
<dbReference type="CDD" id="cd04301">
    <property type="entry name" value="NAT_SF"/>
    <property type="match status" value="1"/>
</dbReference>
<dbReference type="InterPro" id="IPR000182">
    <property type="entry name" value="GNAT_dom"/>
</dbReference>
<keyword evidence="2" id="KW-0012">Acyltransferase</keyword>
<evidence type="ECO:0000256" key="2">
    <source>
        <dbReference type="ARBA" id="ARBA00023315"/>
    </source>
</evidence>
<keyword evidence="5" id="KW-1185">Reference proteome</keyword>
<feature type="domain" description="N-acetyltransferase" evidence="3">
    <location>
        <begin position="7"/>
        <end position="151"/>
    </location>
</feature>
<protein>
    <submittedName>
        <fullName evidence="4">GNAT family N-acetyltransferase</fullName>
    </submittedName>
</protein>
<accession>A0A6N7R535</accession>
<evidence type="ECO:0000256" key="1">
    <source>
        <dbReference type="ARBA" id="ARBA00022679"/>
    </source>
</evidence>
<dbReference type="InterPro" id="IPR025352">
    <property type="entry name" value="DUF4256"/>
</dbReference>
<dbReference type="PROSITE" id="PS51186">
    <property type="entry name" value="GNAT"/>
    <property type="match status" value="1"/>
</dbReference>
<dbReference type="Pfam" id="PF00583">
    <property type="entry name" value="Acetyltransf_1"/>
    <property type="match status" value="1"/>
</dbReference>
<organism evidence="4 5">
    <name type="scientific">Gracilibacillus thailandensis</name>
    <dbReference type="NCBI Taxonomy" id="563735"/>
    <lineage>
        <taxon>Bacteria</taxon>
        <taxon>Bacillati</taxon>
        <taxon>Bacillota</taxon>
        <taxon>Bacilli</taxon>
        <taxon>Bacillales</taxon>
        <taxon>Bacillaceae</taxon>
        <taxon>Gracilibacillus</taxon>
    </lineage>
</organism>
<dbReference type="AlphaFoldDB" id="A0A6N7R535"/>
<reference evidence="4 5" key="1">
    <citation type="submission" date="2019-10" db="EMBL/GenBank/DDBJ databases">
        <title>Gracilibacillus salitolerans sp. nov., a moderate halophile isolated from a saline soil in northwest China.</title>
        <authorList>
            <person name="Gan L."/>
        </authorList>
    </citation>
    <scope>NUCLEOTIDE SEQUENCE [LARGE SCALE GENOMIC DNA]</scope>
    <source>
        <strain evidence="4 5">TP2-8</strain>
    </source>
</reference>
<gene>
    <name evidence="4" type="ORF">GH885_18530</name>
</gene>
<sequence length="344" mass="39725">MIKRKDISIRKNAEDILNLQILSYQVEAEIIGSYGIPPLKDTVDTLQSCGETFFGYYDNEALCGAISIRVDDETLDIHRLIVHPNHFRRGIAQMLFHFIESKFKVQIIKVATGSNNTPAIHFYKKNGFQKMKEVRVNKQLSLTFFEKRIINKEEINMANNKKELSLEQQGELLETLQARFEKNMNRHEGLEWAKVQAKLEANSDKLWSLNEMERTGGEPDVVDYDKEKDEYTFYDCSAESPKGRRSVCYDREALEARKKHKPDNSAIDMATDMGIKLLTEEQYRALQEMKSVDLKTSSWVQTPSDIREQGGALFCDYRYGHVFLYHNGASSYYAARGFRGSLRV</sequence>
<dbReference type="PANTHER" id="PTHR43420:SF12">
    <property type="entry name" value="N-ACETYLTRANSFERASE DOMAIN-CONTAINING PROTEIN"/>
    <property type="match status" value="1"/>
</dbReference>
<proteinExistence type="predicted"/>
<comment type="caution">
    <text evidence="4">The sequence shown here is derived from an EMBL/GenBank/DDBJ whole genome shotgun (WGS) entry which is preliminary data.</text>
</comment>
<evidence type="ECO:0000313" key="5">
    <source>
        <dbReference type="Proteomes" id="UP000435187"/>
    </source>
</evidence>
<dbReference type="InterPro" id="IPR050680">
    <property type="entry name" value="YpeA/RimI_acetyltransf"/>
</dbReference>